<reference evidence="1" key="1">
    <citation type="submission" date="2023-05" db="EMBL/GenBank/DDBJ databases">
        <title>Nepenthes gracilis genome sequencing.</title>
        <authorList>
            <person name="Fukushima K."/>
        </authorList>
    </citation>
    <scope>NUCLEOTIDE SEQUENCE</scope>
    <source>
        <strain evidence="1">SING2019-196</strain>
    </source>
</reference>
<dbReference type="AlphaFoldDB" id="A0AAD3S392"/>
<keyword evidence="2" id="KW-1185">Reference proteome</keyword>
<sequence>MALMPVVTKIEDGVSHVRIAFCFAKARSGHTTDKFRSPFIWTEWPSVLCMVGMASVAQQLEMAILLFAHFWSEWFCSRGRSVICSFPDRNVLCHLGLAVFGVQFKC</sequence>
<dbReference type="EMBL" id="BSYO01000004">
    <property type="protein sequence ID" value="GMH03515.1"/>
    <property type="molecule type" value="Genomic_DNA"/>
</dbReference>
<organism evidence="1 2">
    <name type="scientific">Nepenthes gracilis</name>
    <name type="common">Slender pitcher plant</name>
    <dbReference type="NCBI Taxonomy" id="150966"/>
    <lineage>
        <taxon>Eukaryota</taxon>
        <taxon>Viridiplantae</taxon>
        <taxon>Streptophyta</taxon>
        <taxon>Embryophyta</taxon>
        <taxon>Tracheophyta</taxon>
        <taxon>Spermatophyta</taxon>
        <taxon>Magnoliopsida</taxon>
        <taxon>eudicotyledons</taxon>
        <taxon>Gunneridae</taxon>
        <taxon>Pentapetalae</taxon>
        <taxon>Caryophyllales</taxon>
        <taxon>Nepenthaceae</taxon>
        <taxon>Nepenthes</taxon>
    </lineage>
</organism>
<protein>
    <submittedName>
        <fullName evidence="1">Uncharacterized protein</fullName>
    </submittedName>
</protein>
<evidence type="ECO:0000313" key="2">
    <source>
        <dbReference type="Proteomes" id="UP001279734"/>
    </source>
</evidence>
<accession>A0AAD3S392</accession>
<comment type="caution">
    <text evidence="1">The sequence shown here is derived from an EMBL/GenBank/DDBJ whole genome shotgun (WGS) entry which is preliminary data.</text>
</comment>
<name>A0AAD3S392_NEPGR</name>
<dbReference type="Proteomes" id="UP001279734">
    <property type="component" value="Unassembled WGS sequence"/>
</dbReference>
<gene>
    <name evidence="1" type="ORF">Nepgr_005354</name>
</gene>
<proteinExistence type="predicted"/>
<evidence type="ECO:0000313" key="1">
    <source>
        <dbReference type="EMBL" id="GMH03515.1"/>
    </source>
</evidence>